<gene>
    <name evidence="2" type="ORF">TBC1_12422</name>
</gene>
<protein>
    <submittedName>
        <fullName evidence="2">Uncharacterized protein</fullName>
    </submittedName>
</protein>
<evidence type="ECO:0000313" key="3">
    <source>
        <dbReference type="Proteomes" id="UP000053091"/>
    </source>
</evidence>
<keyword evidence="3" id="KW-1185">Reference proteome</keyword>
<dbReference type="RefSeq" id="WP_062044204.1">
    <property type="nucleotide sequence ID" value="NZ_DF968183.1"/>
</dbReference>
<dbReference type="InterPro" id="IPR046534">
    <property type="entry name" value="DUF6599"/>
</dbReference>
<dbReference type="Proteomes" id="UP000053091">
    <property type="component" value="Unassembled WGS sequence"/>
</dbReference>
<reference evidence="2" key="1">
    <citation type="journal article" date="2015" name="Genome Announc.">
        <title>Draft Genome Sequence of Bacteroidales Strain TBC1, a Novel Isolate from a Methanogenic Wastewater Treatment System.</title>
        <authorList>
            <person name="Tourlousse D.M."/>
            <person name="Matsuura N."/>
            <person name="Sun L."/>
            <person name="Toyonaga M."/>
            <person name="Kuroda K."/>
            <person name="Ohashi A."/>
            <person name="Cruz R."/>
            <person name="Yamaguchi T."/>
            <person name="Sekiguchi Y."/>
        </authorList>
    </citation>
    <scope>NUCLEOTIDE SEQUENCE [LARGE SCALE GENOMIC DNA]</scope>
    <source>
        <strain evidence="2">TBC1</strain>
    </source>
</reference>
<dbReference type="AlphaFoldDB" id="A0A0S7BUJ6"/>
<proteinExistence type="predicted"/>
<feature type="chain" id="PRO_5006633215" evidence="1">
    <location>
        <begin position="19"/>
        <end position="280"/>
    </location>
</feature>
<keyword evidence="1" id="KW-0732">Signal</keyword>
<organism evidence="2">
    <name type="scientific">Lentimicrobium saccharophilum</name>
    <dbReference type="NCBI Taxonomy" id="1678841"/>
    <lineage>
        <taxon>Bacteria</taxon>
        <taxon>Pseudomonadati</taxon>
        <taxon>Bacteroidota</taxon>
        <taxon>Bacteroidia</taxon>
        <taxon>Bacteroidales</taxon>
        <taxon>Lentimicrobiaceae</taxon>
        <taxon>Lentimicrobium</taxon>
    </lineage>
</organism>
<dbReference type="EMBL" id="DF968183">
    <property type="protein sequence ID" value="GAP44613.1"/>
    <property type="molecule type" value="Genomic_DNA"/>
</dbReference>
<sequence length="280" mass="30954">MRLFKLVLLILLAGTAFAQQTPALDPDSIPGFVSVNVRQFGNEELWGYINGGADLYLEYGFEEIHVFDVKASNLDFKADLYCMKSAAAAYGIYSIARFRCRASGTLTHHDCLTPYQYIAAKGKYYLSVSNPAGNAEGERVMLAIAGDLLARLPGEEAEVPGIFKAEFQDSDLRDLKLVTGRLGIQNGFVRWDALFGDLSSFEAWILTVKADGKPYYVAEIRFNDGADREKFIQQNGFAGLATSTEEVNVFRLFSRGQNRLLLTEGAAPATLLENLEKGLY</sequence>
<feature type="signal peptide" evidence="1">
    <location>
        <begin position="1"/>
        <end position="18"/>
    </location>
</feature>
<dbReference type="OrthoDB" id="1093564at2"/>
<accession>A0A0S7BUJ6</accession>
<evidence type="ECO:0000256" key="1">
    <source>
        <dbReference type="SAM" id="SignalP"/>
    </source>
</evidence>
<name>A0A0S7BUJ6_9BACT</name>
<dbReference type="Pfam" id="PF20244">
    <property type="entry name" value="DUF6599"/>
    <property type="match status" value="1"/>
</dbReference>
<evidence type="ECO:0000313" key="2">
    <source>
        <dbReference type="EMBL" id="GAP44613.1"/>
    </source>
</evidence>